<dbReference type="InterPro" id="IPR013083">
    <property type="entry name" value="Znf_RING/FYVE/PHD"/>
</dbReference>
<sequence>MAPKLRSTPRARPSQSGPATPLNATAAVNSASSFTESTRPRKQRRTGRHSRVATDPLQDTESPNHSQVGQRGAGIDDTASDSQPHEGNGNWAEPPLRTPAPSWEDSPWSLVSSENNPVLATMRPLGTMPTATDMRKAGLAPARPNTQNIPAKKESQPVLNVNGEKVDDKPQTPLTPAEEQPPIDALFKSAVDFNVDAFMTLPLPSSADVDVEKLQVAVGDALHLASESDNRPVVRGLTRLWEKCGNDPFSLSILDRICQQNPGPREKAVFQSLMREAWKEVQLEEDTGPVVDAALDVARTRSASSISSLSSAKSFDDPATAAGAAKSRARARGKHGRATMRQVRDTDSIVAQSTYPTSAPMPPDQGALEENPKPAEEALNAKKIRLRKSLPRLAPPESRLRSSLAPGIRSNISTPGPASETQLALDGGIVLGRQRLDSVASSDAEDNRRLTPTRDVDTDKDDNENMEENNDYCRECNGSGQLLCCDGCIDSYHFSCLNPPLDPANPPEGDWFCPKCSVSRPMRSLLDRVANSPHEDFSLPMRIRDYFTGVRTSDGGKYEEVIPFPKLNPRGGRGNRTGRYDDPYLLRIHDHKGKLIFCHRCGQTSNGNRPIIQCDYCPCAFHMDCVDPPLAIPPVQKPNSDKPHHNWMCPNHVHHDMFFLVKDEEGYDMVKRIRRPKRPRLIDVEVLPTEEESEALEEHEEQGILYRVSEKGLQLDFIQRVRQENEDVSVKKLAADRYFEYAKQQFDNISAKAHEFYASQRPILPEEDITISVLNSRTVAEREAAANLIAFAQENQITETVEDGKISLLINQLKASAPSLPGPESEIESLRSLQNLIEQRINLLNDQATNENTTQKALSNVQSSPKPTDTDVQPADVSSNGVQPEKE</sequence>
<dbReference type="EMBL" id="VCAU01000012">
    <property type="protein sequence ID" value="KAF9892449.1"/>
    <property type="molecule type" value="Genomic_DNA"/>
</dbReference>
<feature type="region of interest" description="Disordered" evidence="5">
    <location>
        <begin position="395"/>
        <end position="421"/>
    </location>
</feature>
<feature type="compositionally biased region" description="Basic and acidic residues" evidence="5">
    <location>
        <begin position="445"/>
        <end position="457"/>
    </location>
</feature>
<dbReference type="InterPro" id="IPR019787">
    <property type="entry name" value="Znf_PHD-finger"/>
</dbReference>
<keyword evidence="1" id="KW-0479">Metal-binding</keyword>
<evidence type="ECO:0000313" key="7">
    <source>
        <dbReference type="EMBL" id="KAF9892449.1"/>
    </source>
</evidence>
<evidence type="ECO:0000313" key="8">
    <source>
        <dbReference type="Proteomes" id="UP001194746"/>
    </source>
</evidence>
<dbReference type="CDD" id="cd15532">
    <property type="entry name" value="PHD2_CHD_II"/>
    <property type="match status" value="1"/>
</dbReference>
<name>A0AAD4CTJ0_ASPNN</name>
<keyword evidence="8" id="KW-1185">Reference proteome</keyword>
<feature type="domain" description="PHD-type" evidence="6">
    <location>
        <begin position="595"/>
        <end position="655"/>
    </location>
</feature>
<feature type="domain" description="PHD-type" evidence="6">
    <location>
        <begin position="470"/>
        <end position="519"/>
    </location>
</feature>
<dbReference type="PANTHER" id="PTHR47636">
    <property type="entry name" value="TRANSCRIPTIONAL REGULATORY PROTEIN RCO1"/>
    <property type="match status" value="1"/>
</dbReference>
<dbReference type="Gene3D" id="3.30.40.10">
    <property type="entry name" value="Zinc/RING finger domain, C3HC4 (zinc finger)"/>
    <property type="match status" value="2"/>
</dbReference>
<dbReference type="Proteomes" id="UP001194746">
    <property type="component" value="Unassembled WGS sequence"/>
</dbReference>
<feature type="region of interest" description="Disordered" evidence="5">
    <location>
        <begin position="306"/>
        <end position="373"/>
    </location>
</feature>
<feature type="region of interest" description="Disordered" evidence="5">
    <location>
        <begin position="1"/>
        <end position="110"/>
    </location>
</feature>
<accession>A0AAD4CTJ0</accession>
<dbReference type="SUPFAM" id="SSF57903">
    <property type="entry name" value="FYVE/PHD zinc finger"/>
    <property type="match status" value="2"/>
</dbReference>
<feature type="compositionally biased region" description="Basic residues" evidence="5">
    <location>
        <begin position="40"/>
        <end position="51"/>
    </location>
</feature>
<keyword evidence="3" id="KW-0862">Zinc</keyword>
<dbReference type="InterPro" id="IPR001965">
    <property type="entry name" value="Znf_PHD"/>
</dbReference>
<dbReference type="AlphaFoldDB" id="A0AAD4CTJ0"/>
<dbReference type="GO" id="GO:0008270">
    <property type="term" value="F:zinc ion binding"/>
    <property type="evidence" value="ECO:0007669"/>
    <property type="project" value="UniProtKB-KW"/>
</dbReference>
<dbReference type="PANTHER" id="PTHR47636:SF1">
    <property type="entry name" value="TRANSCRIPTIONAL REGULATORY PROTEIN RCO1"/>
    <property type="match status" value="1"/>
</dbReference>
<feature type="region of interest" description="Disordered" evidence="5">
    <location>
        <begin position="140"/>
        <end position="179"/>
    </location>
</feature>
<dbReference type="SMART" id="SM00249">
    <property type="entry name" value="PHD"/>
    <property type="match status" value="2"/>
</dbReference>
<dbReference type="InterPro" id="IPR011011">
    <property type="entry name" value="Znf_FYVE_PHD"/>
</dbReference>
<evidence type="ECO:0000259" key="6">
    <source>
        <dbReference type="PROSITE" id="PS50016"/>
    </source>
</evidence>
<feature type="compositionally biased region" description="Low complexity" evidence="5">
    <location>
        <begin position="306"/>
        <end position="326"/>
    </location>
</feature>
<organism evidence="7 8">
    <name type="scientific">Aspergillus nanangensis</name>
    <dbReference type="NCBI Taxonomy" id="2582783"/>
    <lineage>
        <taxon>Eukaryota</taxon>
        <taxon>Fungi</taxon>
        <taxon>Dikarya</taxon>
        <taxon>Ascomycota</taxon>
        <taxon>Pezizomycotina</taxon>
        <taxon>Eurotiomycetes</taxon>
        <taxon>Eurotiomycetidae</taxon>
        <taxon>Eurotiales</taxon>
        <taxon>Aspergillaceae</taxon>
        <taxon>Aspergillus</taxon>
        <taxon>Aspergillus subgen. Circumdati</taxon>
    </lineage>
</organism>
<dbReference type="CDD" id="cd15534">
    <property type="entry name" value="PHD2_PHF12_Rco1"/>
    <property type="match status" value="1"/>
</dbReference>
<evidence type="ECO:0000256" key="1">
    <source>
        <dbReference type="ARBA" id="ARBA00022723"/>
    </source>
</evidence>
<dbReference type="PROSITE" id="PS01359">
    <property type="entry name" value="ZF_PHD_1"/>
    <property type="match status" value="1"/>
</dbReference>
<dbReference type="InterPro" id="IPR052819">
    <property type="entry name" value="Chromatin_regulatory_protein"/>
</dbReference>
<keyword evidence="2 4" id="KW-0863">Zinc-finger</keyword>
<feature type="region of interest" description="Disordered" evidence="5">
    <location>
        <begin position="850"/>
        <end position="887"/>
    </location>
</feature>
<feature type="compositionally biased region" description="Basic residues" evidence="5">
    <location>
        <begin position="327"/>
        <end position="338"/>
    </location>
</feature>
<gene>
    <name evidence="7" type="ORF">FE257_001557</name>
</gene>
<reference evidence="7" key="1">
    <citation type="journal article" date="2019" name="Beilstein J. Org. Chem.">
        <title>Nanangenines: drimane sesquiterpenoids as the dominant metabolite cohort of a novel Australian fungus, Aspergillus nanangensis.</title>
        <authorList>
            <person name="Lacey H.J."/>
            <person name="Gilchrist C.L.M."/>
            <person name="Crombie A."/>
            <person name="Kalaitzis J.A."/>
            <person name="Vuong D."/>
            <person name="Rutledge P.J."/>
            <person name="Turner P."/>
            <person name="Pitt J.I."/>
            <person name="Lacey E."/>
            <person name="Chooi Y.H."/>
            <person name="Piggott A.M."/>
        </authorList>
    </citation>
    <scope>NUCLEOTIDE SEQUENCE</scope>
    <source>
        <strain evidence="7">MST-FP2251</strain>
    </source>
</reference>
<proteinExistence type="predicted"/>
<comment type="caution">
    <text evidence="7">The sequence shown here is derived from an EMBL/GenBank/DDBJ whole genome shotgun (WGS) entry which is preliminary data.</text>
</comment>
<feature type="region of interest" description="Disordered" evidence="5">
    <location>
        <begin position="438"/>
        <end position="465"/>
    </location>
</feature>
<evidence type="ECO:0000256" key="4">
    <source>
        <dbReference type="PROSITE-ProRule" id="PRU00146"/>
    </source>
</evidence>
<feature type="compositionally biased region" description="Polar residues" evidence="5">
    <location>
        <begin position="13"/>
        <end position="37"/>
    </location>
</feature>
<dbReference type="GO" id="GO:0006357">
    <property type="term" value="P:regulation of transcription by RNA polymerase II"/>
    <property type="evidence" value="ECO:0007669"/>
    <property type="project" value="TreeGrafter"/>
</dbReference>
<evidence type="ECO:0000256" key="3">
    <source>
        <dbReference type="ARBA" id="ARBA00022833"/>
    </source>
</evidence>
<dbReference type="GO" id="GO:0032221">
    <property type="term" value="C:Rpd3S complex"/>
    <property type="evidence" value="ECO:0007669"/>
    <property type="project" value="TreeGrafter"/>
</dbReference>
<dbReference type="Pfam" id="PF00628">
    <property type="entry name" value="PHD"/>
    <property type="match status" value="2"/>
</dbReference>
<feature type="compositionally biased region" description="Polar residues" evidence="5">
    <location>
        <begin position="410"/>
        <end position="421"/>
    </location>
</feature>
<dbReference type="FunFam" id="3.30.40.10:FF:000748">
    <property type="entry name" value="PHD finger domain protein, putative"/>
    <property type="match status" value="1"/>
</dbReference>
<feature type="compositionally biased region" description="Polar residues" evidence="5">
    <location>
        <begin position="57"/>
        <end position="69"/>
    </location>
</feature>
<dbReference type="PROSITE" id="PS50016">
    <property type="entry name" value="ZF_PHD_2"/>
    <property type="match status" value="2"/>
</dbReference>
<dbReference type="InterPro" id="IPR019786">
    <property type="entry name" value="Zinc_finger_PHD-type_CS"/>
</dbReference>
<evidence type="ECO:0000256" key="5">
    <source>
        <dbReference type="SAM" id="MobiDB-lite"/>
    </source>
</evidence>
<protein>
    <recommendedName>
        <fullName evidence="6">PHD-type domain-containing protein</fullName>
    </recommendedName>
</protein>
<evidence type="ECO:0000256" key="2">
    <source>
        <dbReference type="ARBA" id="ARBA00022771"/>
    </source>
</evidence>
<reference evidence="7" key="2">
    <citation type="submission" date="2020-02" db="EMBL/GenBank/DDBJ databases">
        <authorList>
            <person name="Gilchrist C.L.M."/>
            <person name="Chooi Y.-H."/>
        </authorList>
    </citation>
    <scope>NUCLEOTIDE SEQUENCE</scope>
    <source>
        <strain evidence="7">MST-FP2251</strain>
    </source>
</reference>